<dbReference type="Pfam" id="PF00069">
    <property type="entry name" value="Pkinase"/>
    <property type="match status" value="1"/>
</dbReference>
<dbReference type="InterPro" id="IPR008271">
    <property type="entry name" value="Ser/Thr_kinase_AS"/>
</dbReference>
<keyword evidence="2" id="KW-0418">Kinase</keyword>
<keyword evidence="3" id="KW-1185">Reference proteome</keyword>
<protein>
    <submittedName>
        <fullName evidence="2">AGC family protein kinase</fullName>
    </submittedName>
</protein>
<dbReference type="Proteomes" id="UP000179807">
    <property type="component" value="Unassembled WGS sequence"/>
</dbReference>
<evidence type="ECO:0000259" key="1">
    <source>
        <dbReference type="PROSITE" id="PS50011"/>
    </source>
</evidence>
<dbReference type="PANTHER" id="PTHR24362:SF309">
    <property type="entry name" value="PROTEIN KINASE DOMAIN-CONTAINING PROTEIN"/>
    <property type="match status" value="1"/>
</dbReference>
<keyword evidence="2" id="KW-0808">Transferase</keyword>
<accession>A0A1J4JPJ1</accession>
<feature type="domain" description="Protein kinase" evidence="1">
    <location>
        <begin position="14"/>
        <end position="275"/>
    </location>
</feature>
<dbReference type="OrthoDB" id="1668230at2759"/>
<reference evidence="2" key="1">
    <citation type="submission" date="2016-10" db="EMBL/GenBank/DDBJ databases">
        <authorList>
            <person name="Benchimol M."/>
            <person name="Almeida L.G."/>
            <person name="Vasconcelos A.T."/>
            <person name="Perreira-Neves A."/>
            <person name="Rosa I.A."/>
            <person name="Tasca T."/>
            <person name="Bogo M.R."/>
            <person name="de Souza W."/>
        </authorList>
    </citation>
    <scope>NUCLEOTIDE SEQUENCE [LARGE SCALE GENOMIC DNA]</scope>
    <source>
        <strain evidence="2">K</strain>
    </source>
</reference>
<gene>
    <name evidence="2" type="ORF">TRFO_01647</name>
</gene>
<evidence type="ECO:0000313" key="3">
    <source>
        <dbReference type="Proteomes" id="UP000179807"/>
    </source>
</evidence>
<dbReference type="GO" id="GO:0005524">
    <property type="term" value="F:ATP binding"/>
    <property type="evidence" value="ECO:0007669"/>
    <property type="project" value="InterPro"/>
</dbReference>
<dbReference type="InterPro" id="IPR011009">
    <property type="entry name" value="Kinase-like_dom_sf"/>
</dbReference>
<dbReference type="InterPro" id="IPR000719">
    <property type="entry name" value="Prot_kinase_dom"/>
</dbReference>
<evidence type="ECO:0000313" key="2">
    <source>
        <dbReference type="EMBL" id="OHT01079.1"/>
    </source>
</evidence>
<proteinExistence type="predicted"/>
<comment type="caution">
    <text evidence="2">The sequence shown here is derived from an EMBL/GenBank/DDBJ whole genome shotgun (WGS) entry which is preliminary data.</text>
</comment>
<dbReference type="AlphaFoldDB" id="A0A1J4JPJ1"/>
<dbReference type="VEuPathDB" id="TrichDB:TRFO_01647"/>
<name>A0A1J4JPJ1_9EUKA</name>
<dbReference type="EMBL" id="MLAK01000926">
    <property type="protein sequence ID" value="OHT01079.1"/>
    <property type="molecule type" value="Genomic_DNA"/>
</dbReference>
<dbReference type="GeneID" id="94824928"/>
<dbReference type="SMART" id="SM00220">
    <property type="entry name" value="S_TKc"/>
    <property type="match status" value="1"/>
</dbReference>
<organism evidence="2 3">
    <name type="scientific">Tritrichomonas foetus</name>
    <dbReference type="NCBI Taxonomy" id="1144522"/>
    <lineage>
        <taxon>Eukaryota</taxon>
        <taxon>Metamonada</taxon>
        <taxon>Parabasalia</taxon>
        <taxon>Tritrichomonadida</taxon>
        <taxon>Tritrichomonadidae</taxon>
        <taxon>Tritrichomonas</taxon>
    </lineage>
</organism>
<dbReference type="SUPFAM" id="SSF56112">
    <property type="entry name" value="Protein kinase-like (PK-like)"/>
    <property type="match status" value="1"/>
</dbReference>
<sequence length="352" mass="40740">MEFVEMLPFELENYEFLQHIGRGSYAEVFLVRSTKYNVYYCAKVQKLEEGLIGEDGCLYEPELCTLMMIDHPNVIRLFQYFVYQNYLFLILELLLEKETIFPFMLTLAVPNLRVLAESLVSALQYLHSNNITHRDIKPPNILYDSYGRPKFSDFGLSMKWTKCQKINDVCGSVPYLSPEMLAFYATDDQKKSMMIVDLYKADVYALGVTFYEMATGKLPFPLAETIEEEISNRKNFVFPKDVEIDKDFENLITKMLSYNHVFRPSAADLLFDPFLNKCCISDMPRKKIENSSSARMNVRNILGISSPLSHKLNYTNVPSRPTLAFQHRKSTGLPTFYSSLKISPQRSCYSKL</sequence>
<dbReference type="PROSITE" id="PS00108">
    <property type="entry name" value="PROTEIN_KINASE_ST"/>
    <property type="match status" value="1"/>
</dbReference>
<dbReference type="PANTHER" id="PTHR24362">
    <property type="entry name" value="SERINE/THREONINE-PROTEIN KINASE NEK"/>
    <property type="match status" value="1"/>
</dbReference>
<dbReference type="PROSITE" id="PS50011">
    <property type="entry name" value="PROTEIN_KINASE_DOM"/>
    <property type="match status" value="1"/>
</dbReference>
<dbReference type="RefSeq" id="XP_068354215.1">
    <property type="nucleotide sequence ID" value="XM_068490224.1"/>
</dbReference>
<dbReference type="Gene3D" id="1.10.510.10">
    <property type="entry name" value="Transferase(Phosphotransferase) domain 1"/>
    <property type="match status" value="1"/>
</dbReference>
<dbReference type="GO" id="GO:0004672">
    <property type="term" value="F:protein kinase activity"/>
    <property type="evidence" value="ECO:0007669"/>
    <property type="project" value="InterPro"/>
</dbReference>